<proteinExistence type="predicted"/>
<comment type="caution">
    <text evidence="8">The sequence shown here is derived from an EMBL/GenBank/DDBJ whole genome shotgun (WGS) entry which is preliminary data.</text>
</comment>
<accession>A0A7W9TPE8</accession>
<evidence type="ECO:0000256" key="1">
    <source>
        <dbReference type="ARBA" id="ARBA00004651"/>
    </source>
</evidence>
<dbReference type="RefSeq" id="WP_043682383.1">
    <property type="nucleotide sequence ID" value="NZ_JACHIB010000013.1"/>
</dbReference>
<dbReference type="InterPro" id="IPR042094">
    <property type="entry name" value="T2SS_GspF_sf"/>
</dbReference>
<feature type="transmembrane region" description="Helical" evidence="6">
    <location>
        <begin position="77"/>
        <end position="95"/>
    </location>
</feature>
<keyword evidence="3 6" id="KW-0812">Transmembrane</keyword>
<keyword evidence="5 6" id="KW-0472">Membrane</keyword>
<evidence type="ECO:0000313" key="9">
    <source>
        <dbReference type="Proteomes" id="UP000541136"/>
    </source>
</evidence>
<dbReference type="EMBL" id="JACHIB010000013">
    <property type="protein sequence ID" value="MBB6084284.1"/>
    <property type="molecule type" value="Genomic_DNA"/>
</dbReference>
<feature type="domain" description="Type II secretion system protein GspF" evidence="7">
    <location>
        <begin position="116"/>
        <end position="238"/>
    </location>
</feature>
<organism evidence="8 9">
    <name type="scientific">Castellaniella defragrans</name>
    <name type="common">Alcaligenes defragrans</name>
    <dbReference type="NCBI Taxonomy" id="75697"/>
    <lineage>
        <taxon>Bacteria</taxon>
        <taxon>Pseudomonadati</taxon>
        <taxon>Pseudomonadota</taxon>
        <taxon>Betaproteobacteria</taxon>
        <taxon>Burkholderiales</taxon>
        <taxon>Alcaligenaceae</taxon>
        <taxon>Castellaniella</taxon>
    </lineage>
</organism>
<dbReference type="AlphaFoldDB" id="A0A7W9TPE8"/>
<name>A0A7W9TPE8_CASDE</name>
<dbReference type="PANTHER" id="PTHR35007">
    <property type="entry name" value="INTEGRAL MEMBRANE PROTEIN-RELATED"/>
    <property type="match status" value="1"/>
</dbReference>
<keyword evidence="2" id="KW-1003">Cell membrane</keyword>
<evidence type="ECO:0000256" key="3">
    <source>
        <dbReference type="ARBA" id="ARBA00022692"/>
    </source>
</evidence>
<evidence type="ECO:0000259" key="7">
    <source>
        <dbReference type="Pfam" id="PF00482"/>
    </source>
</evidence>
<feature type="transmembrane region" description="Helical" evidence="6">
    <location>
        <begin position="222"/>
        <end position="241"/>
    </location>
</feature>
<feature type="transmembrane region" description="Helical" evidence="6">
    <location>
        <begin position="45"/>
        <end position="71"/>
    </location>
</feature>
<evidence type="ECO:0000313" key="8">
    <source>
        <dbReference type="EMBL" id="MBB6084284.1"/>
    </source>
</evidence>
<dbReference type="Gene3D" id="1.20.81.30">
    <property type="entry name" value="Type II secretion system (T2SS), domain F"/>
    <property type="match status" value="1"/>
</dbReference>
<evidence type="ECO:0000256" key="6">
    <source>
        <dbReference type="SAM" id="Phobius"/>
    </source>
</evidence>
<dbReference type="Pfam" id="PF00482">
    <property type="entry name" value="T2SSF"/>
    <property type="match status" value="1"/>
</dbReference>
<keyword evidence="4 6" id="KW-1133">Transmembrane helix</keyword>
<dbReference type="PANTHER" id="PTHR35007:SF1">
    <property type="entry name" value="PILUS ASSEMBLY PROTEIN"/>
    <property type="match status" value="1"/>
</dbReference>
<feature type="transmembrane region" description="Helical" evidence="6">
    <location>
        <begin position="6"/>
        <end position="24"/>
    </location>
</feature>
<dbReference type="GO" id="GO:0005886">
    <property type="term" value="C:plasma membrane"/>
    <property type="evidence" value="ECO:0007669"/>
    <property type="project" value="UniProtKB-SubCell"/>
</dbReference>
<sequence>MSILIFVLLAGSVALAVWWLFGQAERAWARYEDRMRDETRRTLDASFLFLDMAQLRPAVAGLGLALMLAVAWLAGRWWGVLPVLAGLLCAPPLILRHVRRRRARRFDAQLPDLVLALAGALRAGAGVQPALRHLVAQSSPPLSQEFGLMLREQRLGLGFQDALLQLRARMPTESCGLVVSALGIAARTGGSLADTLESIAQTLRARQHWLGRVEALTAQGRMQSRIMAGLPAVLALVLSRLEPEAMALLWQTWYGWIVLAAILLLEGLGIFWIRRVAAIEV</sequence>
<comment type="subcellular location">
    <subcellularLocation>
        <location evidence="1">Cell membrane</location>
        <topology evidence="1">Multi-pass membrane protein</topology>
    </subcellularLocation>
</comment>
<feature type="transmembrane region" description="Helical" evidence="6">
    <location>
        <begin position="253"/>
        <end position="273"/>
    </location>
</feature>
<evidence type="ECO:0000256" key="5">
    <source>
        <dbReference type="ARBA" id="ARBA00023136"/>
    </source>
</evidence>
<dbReference type="Proteomes" id="UP000541136">
    <property type="component" value="Unassembled WGS sequence"/>
</dbReference>
<protein>
    <submittedName>
        <fullName evidence="8">Tight adherence protein B</fullName>
    </submittedName>
</protein>
<reference evidence="8 9" key="1">
    <citation type="submission" date="2020-08" db="EMBL/GenBank/DDBJ databases">
        <title>Genomic Encyclopedia of Type Strains, Phase IV (KMG-IV): sequencing the most valuable type-strain genomes for metagenomic binning, comparative biology and taxonomic classification.</title>
        <authorList>
            <person name="Goeker M."/>
        </authorList>
    </citation>
    <scope>NUCLEOTIDE SEQUENCE [LARGE SCALE GENOMIC DNA]</scope>
    <source>
        <strain evidence="8 9">DSM 12141</strain>
    </source>
</reference>
<evidence type="ECO:0000256" key="2">
    <source>
        <dbReference type="ARBA" id="ARBA00022475"/>
    </source>
</evidence>
<evidence type="ECO:0000256" key="4">
    <source>
        <dbReference type="ARBA" id="ARBA00022989"/>
    </source>
</evidence>
<gene>
    <name evidence="8" type="ORF">HNR28_002329</name>
</gene>
<dbReference type="InterPro" id="IPR018076">
    <property type="entry name" value="T2SS_GspF_dom"/>
</dbReference>